<dbReference type="EMBL" id="CABHNI010000009">
    <property type="protein sequence ID" value="VUW94093.1"/>
    <property type="molecule type" value="Genomic_DNA"/>
</dbReference>
<dbReference type="Proteomes" id="UP000358366">
    <property type="component" value="Unassembled WGS sequence"/>
</dbReference>
<dbReference type="AlphaFoldDB" id="A0A564SGY6"/>
<protein>
    <submittedName>
        <fullName evidence="2">RNA polymerase sigma factor</fullName>
    </submittedName>
</protein>
<dbReference type="SUPFAM" id="SSF88659">
    <property type="entry name" value="Sigma3 and sigma4 domains of RNA polymerase sigma factors"/>
    <property type="match status" value="1"/>
</dbReference>
<feature type="domain" description="RNA polymerase sigma factor 70 region 4 type 2" evidence="1">
    <location>
        <begin position="83"/>
        <end position="120"/>
    </location>
</feature>
<dbReference type="InterPro" id="IPR036388">
    <property type="entry name" value="WH-like_DNA-bd_sf"/>
</dbReference>
<dbReference type="Pfam" id="PF08281">
    <property type="entry name" value="Sigma70_r4_2"/>
    <property type="match status" value="1"/>
</dbReference>
<evidence type="ECO:0000313" key="3">
    <source>
        <dbReference type="Proteomes" id="UP000358366"/>
    </source>
</evidence>
<dbReference type="InterPro" id="IPR013324">
    <property type="entry name" value="RNA_pol_sigma_r3/r4-like"/>
</dbReference>
<evidence type="ECO:0000259" key="1">
    <source>
        <dbReference type="Pfam" id="PF08281"/>
    </source>
</evidence>
<dbReference type="InterPro" id="IPR013249">
    <property type="entry name" value="RNA_pol_sigma70_r4_t2"/>
</dbReference>
<name>A0A564SGY6_9FIRM</name>
<dbReference type="GO" id="GO:0006352">
    <property type="term" value="P:DNA-templated transcription initiation"/>
    <property type="evidence" value="ECO:0007669"/>
    <property type="project" value="InterPro"/>
</dbReference>
<reference evidence="2 3" key="1">
    <citation type="submission" date="2019-07" db="EMBL/GenBank/DDBJ databases">
        <authorList>
            <person name="Hibberd C M."/>
            <person name="Gehrig L. J."/>
            <person name="Chang H.-W."/>
            <person name="Venkatesh S."/>
        </authorList>
    </citation>
    <scope>NUCLEOTIDE SEQUENCE [LARGE SCALE GENOMIC DNA]</scope>
    <source>
        <strain evidence="2">Dorea_formicigenerans_SSTS_Bg7063</strain>
    </source>
</reference>
<dbReference type="NCBIfam" id="TIGR02937">
    <property type="entry name" value="sigma70-ECF"/>
    <property type="match status" value="1"/>
</dbReference>
<evidence type="ECO:0000313" key="2">
    <source>
        <dbReference type="EMBL" id="VUW94093.1"/>
    </source>
</evidence>
<dbReference type="GO" id="GO:0016987">
    <property type="term" value="F:sigma factor activity"/>
    <property type="evidence" value="ECO:0007669"/>
    <property type="project" value="InterPro"/>
</dbReference>
<dbReference type="InterPro" id="IPR014284">
    <property type="entry name" value="RNA_pol_sigma-70_dom"/>
</dbReference>
<sequence>MKPTAFEDAIRLQFDTLMKKVIDGAIKNYERELKRRNRHEIPFCELPPIMVATFAVNDKYELETTVFQVNGEQVAVDGEELCNALKQLSERKRNILLMRYFMEMSDIEIAEILDISDRTSLRNRKSALQQMKEILEKGE</sequence>
<gene>
    <name evidence="2" type="ORF">DFSSTS7063_00369</name>
</gene>
<dbReference type="Gene3D" id="1.10.10.10">
    <property type="entry name" value="Winged helix-like DNA-binding domain superfamily/Winged helix DNA-binding domain"/>
    <property type="match status" value="1"/>
</dbReference>
<organism evidence="2 3">
    <name type="scientific">Dorea formicigenerans</name>
    <dbReference type="NCBI Taxonomy" id="39486"/>
    <lineage>
        <taxon>Bacteria</taxon>
        <taxon>Bacillati</taxon>
        <taxon>Bacillota</taxon>
        <taxon>Clostridia</taxon>
        <taxon>Lachnospirales</taxon>
        <taxon>Lachnospiraceae</taxon>
        <taxon>Dorea</taxon>
    </lineage>
</organism>
<dbReference type="GO" id="GO:0003677">
    <property type="term" value="F:DNA binding"/>
    <property type="evidence" value="ECO:0007669"/>
    <property type="project" value="InterPro"/>
</dbReference>
<proteinExistence type="predicted"/>
<accession>A0A564SGY6</accession>